<gene>
    <name evidence="14" type="ORF">EDC52_10448</name>
</gene>
<comment type="subcellular location">
    <subcellularLocation>
        <location evidence="1">Cell membrane</location>
        <topology evidence="1">Multi-pass membrane protein</topology>
    </subcellularLocation>
</comment>
<feature type="chain" id="PRO_5020505679" evidence="9">
    <location>
        <begin position="27"/>
        <end position="816"/>
    </location>
</feature>
<name>A0A4R3YXM6_9GAMM</name>
<evidence type="ECO:0000256" key="9">
    <source>
        <dbReference type="SAM" id="SignalP"/>
    </source>
</evidence>
<dbReference type="InterPro" id="IPR022249">
    <property type="entry name" value="DUF3772"/>
</dbReference>
<dbReference type="Pfam" id="PF21088">
    <property type="entry name" value="MS_channel_1st"/>
    <property type="match status" value="1"/>
</dbReference>
<dbReference type="InterPro" id="IPR049278">
    <property type="entry name" value="MS_channel_C"/>
</dbReference>
<keyword evidence="6 8" id="KW-0472">Membrane</keyword>
<dbReference type="InterPro" id="IPR010920">
    <property type="entry name" value="LSM_dom_sf"/>
</dbReference>
<evidence type="ECO:0000256" key="5">
    <source>
        <dbReference type="ARBA" id="ARBA00022989"/>
    </source>
</evidence>
<dbReference type="InterPro" id="IPR052702">
    <property type="entry name" value="MscS-like_channel"/>
</dbReference>
<dbReference type="Gene3D" id="1.10.287.1260">
    <property type="match status" value="1"/>
</dbReference>
<keyword evidence="5 8" id="KW-1133">Transmembrane helix</keyword>
<dbReference type="OrthoDB" id="9799209at2"/>
<dbReference type="RefSeq" id="WP_131865202.1">
    <property type="nucleotide sequence ID" value="NZ_SMCR01000004.1"/>
</dbReference>
<feature type="transmembrane region" description="Helical" evidence="8">
    <location>
        <begin position="343"/>
        <end position="360"/>
    </location>
</feature>
<keyword evidence="4 8" id="KW-0812">Transmembrane</keyword>
<evidence type="ECO:0000256" key="4">
    <source>
        <dbReference type="ARBA" id="ARBA00022692"/>
    </source>
</evidence>
<feature type="coiled-coil region" evidence="7">
    <location>
        <begin position="46"/>
        <end position="73"/>
    </location>
</feature>
<evidence type="ECO:0000256" key="8">
    <source>
        <dbReference type="SAM" id="Phobius"/>
    </source>
</evidence>
<feature type="transmembrane region" description="Helical" evidence="8">
    <location>
        <begin position="451"/>
        <end position="475"/>
    </location>
</feature>
<dbReference type="GO" id="GO:0008381">
    <property type="term" value="F:mechanosensitive monoatomic ion channel activity"/>
    <property type="evidence" value="ECO:0007669"/>
    <property type="project" value="UniProtKB-ARBA"/>
</dbReference>
<keyword evidence="3" id="KW-1003">Cell membrane</keyword>
<organism evidence="14 15">
    <name type="scientific">Biostraticola tofi</name>
    <dbReference type="NCBI Taxonomy" id="466109"/>
    <lineage>
        <taxon>Bacteria</taxon>
        <taxon>Pseudomonadati</taxon>
        <taxon>Pseudomonadota</taxon>
        <taxon>Gammaproteobacteria</taxon>
        <taxon>Enterobacterales</taxon>
        <taxon>Bruguierivoracaceae</taxon>
        <taxon>Biostraticola</taxon>
    </lineage>
</organism>
<evidence type="ECO:0000259" key="10">
    <source>
        <dbReference type="Pfam" id="PF00924"/>
    </source>
</evidence>
<dbReference type="EMBL" id="SMCR01000004">
    <property type="protein sequence ID" value="TCV96608.1"/>
    <property type="molecule type" value="Genomic_DNA"/>
</dbReference>
<feature type="transmembrane region" description="Helical" evidence="8">
    <location>
        <begin position="419"/>
        <end position="445"/>
    </location>
</feature>
<feature type="transmembrane region" description="Helical" evidence="8">
    <location>
        <begin position="550"/>
        <end position="569"/>
    </location>
</feature>
<dbReference type="Pfam" id="PF21082">
    <property type="entry name" value="MS_channel_3rd"/>
    <property type="match status" value="1"/>
</dbReference>
<dbReference type="SUPFAM" id="SSF82861">
    <property type="entry name" value="Mechanosensitive channel protein MscS (YggB), transmembrane region"/>
    <property type="match status" value="1"/>
</dbReference>
<dbReference type="GO" id="GO:0005886">
    <property type="term" value="C:plasma membrane"/>
    <property type="evidence" value="ECO:0007669"/>
    <property type="project" value="UniProtKB-SubCell"/>
</dbReference>
<evidence type="ECO:0000256" key="6">
    <source>
        <dbReference type="ARBA" id="ARBA00023136"/>
    </source>
</evidence>
<accession>A0A4R3YXM6</accession>
<feature type="domain" description="Mechanosensitive ion channel MscS" evidence="10">
    <location>
        <begin position="639"/>
        <end position="704"/>
    </location>
</feature>
<feature type="transmembrane region" description="Helical" evidence="8">
    <location>
        <begin position="590"/>
        <end position="615"/>
    </location>
</feature>
<dbReference type="Pfam" id="PF00924">
    <property type="entry name" value="MS_channel_2nd"/>
    <property type="match status" value="1"/>
</dbReference>
<evidence type="ECO:0000256" key="7">
    <source>
        <dbReference type="SAM" id="Coils"/>
    </source>
</evidence>
<dbReference type="PANTHER" id="PTHR30347">
    <property type="entry name" value="POTASSIUM CHANNEL RELATED"/>
    <property type="match status" value="1"/>
</dbReference>
<dbReference type="Gene3D" id="3.30.70.100">
    <property type="match status" value="1"/>
</dbReference>
<feature type="domain" description="Mechanosensitive ion channel transmembrane helices 2/3" evidence="13">
    <location>
        <begin position="596"/>
        <end position="637"/>
    </location>
</feature>
<feature type="transmembrane region" description="Helical" evidence="8">
    <location>
        <begin position="221"/>
        <end position="243"/>
    </location>
</feature>
<sequence length="816" mass="87580">MRKPLHSFCSYLLLCLLALSPIAGQAADAPGKQQQSQDGAAAAPVKVNATAELTKLQKQLDSIKQQVSGSNNDNKLSGLNDAALELAADADALVTALIPDRAQLQSQLEVLGPAPAPDQNAMAETSQVTRQRATLNVQKGKLDDQIKQAQAIKDNAANLSAQIVALRRNALRTQLALNSGSILGGRFWSPLVDKQAEDARRFETFGQQISQAWEGAWQPDWRYGSIICLLLAIAVGTYGRHLLERGLAWVGINLLPEGRLRRSFLASATALASILTIGIAANLVAYTFTRHTELIDSVLAFVDNMVKLAVFSALISGLGRAFLSNQRPSWRLATIADPVARGMKSFPPLLAGLIFIFGIIEQTNNAVGTSVPTTIMGNGLASLLVAITAAMIPIRSNRIRNKLAAEGEALPIRSPVDALIHLAISITAFAILISLLIGYIALARFLTYELVWVAIVLSCIYFLIHLVVDACESVFSPSNFTGQRIKRSLNLDDRHLAQAAALLSAIGKTMLLLFAVVALLNGTFGTTTPLVLLQNAIEIYGGKGLEKLNIVPAHVLNALILAGVGIYVLRSARRWLDKDFLPKTMMEPGLRSSLVTLFSNVGYVLIILLALTTLGIRWNNLAWIVSALSVGIGFGLQEIVKNFISGLILLTERPVKVGDLISISGIEGDIRRINVRATEIQLGDRSTVIVPNSQLISQNVRNATMGNAQGVATIALTFPLDIDPEQVRTLLLDVYRENEAILDSPAPSVTFSQLSSTGIVLSVTGFVSSPRVVGNAKSDLLFEILKHLRAAGIALSAPQKMILENAPAPVPDNPTA</sequence>
<evidence type="ECO:0000259" key="11">
    <source>
        <dbReference type="Pfam" id="PF12607"/>
    </source>
</evidence>
<dbReference type="InterPro" id="IPR049142">
    <property type="entry name" value="MS_channel_1st"/>
</dbReference>
<keyword evidence="7" id="KW-0175">Coiled coil</keyword>
<evidence type="ECO:0000256" key="2">
    <source>
        <dbReference type="ARBA" id="ARBA00008017"/>
    </source>
</evidence>
<dbReference type="SUPFAM" id="SSF82689">
    <property type="entry name" value="Mechanosensitive channel protein MscS (YggB), C-terminal domain"/>
    <property type="match status" value="1"/>
</dbReference>
<dbReference type="Proteomes" id="UP000295719">
    <property type="component" value="Unassembled WGS sequence"/>
</dbReference>
<evidence type="ECO:0000256" key="1">
    <source>
        <dbReference type="ARBA" id="ARBA00004651"/>
    </source>
</evidence>
<comment type="caution">
    <text evidence="14">The sequence shown here is derived from an EMBL/GenBank/DDBJ whole genome shotgun (WGS) entry which is preliminary data.</text>
</comment>
<feature type="transmembrane region" description="Helical" evidence="8">
    <location>
        <begin position="375"/>
        <end position="394"/>
    </location>
</feature>
<protein>
    <submittedName>
        <fullName evidence="14">Small-conductance mechanosensitive channel</fullName>
    </submittedName>
</protein>
<feature type="domain" description="DUF3772" evidence="11">
    <location>
        <begin position="146"/>
        <end position="208"/>
    </location>
</feature>
<keyword evidence="9" id="KW-0732">Signal</keyword>
<evidence type="ECO:0000259" key="12">
    <source>
        <dbReference type="Pfam" id="PF21082"/>
    </source>
</evidence>
<dbReference type="InterPro" id="IPR006685">
    <property type="entry name" value="MscS_channel_2nd"/>
</dbReference>
<dbReference type="SUPFAM" id="SSF50182">
    <property type="entry name" value="Sm-like ribonucleoproteins"/>
    <property type="match status" value="1"/>
</dbReference>
<dbReference type="InterPro" id="IPR011014">
    <property type="entry name" value="MscS_channel_TM-2"/>
</dbReference>
<dbReference type="InterPro" id="IPR023408">
    <property type="entry name" value="MscS_beta-dom_sf"/>
</dbReference>
<feature type="domain" description="Mechanosensitive ion channel MscS C-terminal" evidence="12">
    <location>
        <begin position="716"/>
        <end position="794"/>
    </location>
</feature>
<evidence type="ECO:0000313" key="15">
    <source>
        <dbReference type="Proteomes" id="UP000295719"/>
    </source>
</evidence>
<evidence type="ECO:0000259" key="13">
    <source>
        <dbReference type="Pfam" id="PF21088"/>
    </source>
</evidence>
<dbReference type="Pfam" id="PF12607">
    <property type="entry name" value="DUF3772"/>
    <property type="match status" value="1"/>
</dbReference>
<comment type="similarity">
    <text evidence="2">Belongs to the MscS (TC 1.A.23) family.</text>
</comment>
<feature type="coiled-coil region" evidence="7">
    <location>
        <begin position="142"/>
        <end position="169"/>
    </location>
</feature>
<dbReference type="Gene3D" id="2.30.30.60">
    <property type="match status" value="1"/>
</dbReference>
<reference evidence="14 15" key="1">
    <citation type="submission" date="2019-03" db="EMBL/GenBank/DDBJ databases">
        <title>Genomic Encyclopedia of Type Strains, Phase IV (KMG-IV): sequencing the most valuable type-strain genomes for metagenomic binning, comparative biology and taxonomic classification.</title>
        <authorList>
            <person name="Goeker M."/>
        </authorList>
    </citation>
    <scope>NUCLEOTIDE SEQUENCE [LARGE SCALE GENOMIC DNA]</scope>
    <source>
        <strain evidence="14 15">DSM 19580</strain>
    </source>
</reference>
<feature type="signal peptide" evidence="9">
    <location>
        <begin position="1"/>
        <end position="26"/>
    </location>
</feature>
<dbReference type="AlphaFoldDB" id="A0A4R3YXM6"/>
<keyword evidence="15" id="KW-1185">Reference proteome</keyword>
<proteinExistence type="inferred from homology"/>
<dbReference type="InterPro" id="IPR011066">
    <property type="entry name" value="MscS_channel_C_sf"/>
</dbReference>
<feature type="transmembrane region" description="Helical" evidence="8">
    <location>
        <begin position="264"/>
        <end position="285"/>
    </location>
</feature>
<evidence type="ECO:0000256" key="3">
    <source>
        <dbReference type="ARBA" id="ARBA00022475"/>
    </source>
</evidence>
<feature type="transmembrane region" description="Helical" evidence="8">
    <location>
        <begin position="305"/>
        <end position="323"/>
    </location>
</feature>
<dbReference type="PANTHER" id="PTHR30347:SF9">
    <property type="entry name" value="MINICONDUCTANCE MECHANOSENSITIVE CHANNEL MSCM"/>
    <property type="match status" value="1"/>
</dbReference>
<evidence type="ECO:0000313" key="14">
    <source>
        <dbReference type="EMBL" id="TCV96608.1"/>
    </source>
</evidence>